<dbReference type="InterPro" id="IPR021833">
    <property type="entry name" value="DUF3425"/>
</dbReference>
<evidence type="ECO:0000313" key="3">
    <source>
        <dbReference type="Proteomes" id="UP001217417"/>
    </source>
</evidence>
<dbReference type="GeneID" id="80879978"/>
<sequence>MSSDAGGDSLPLANENNQCLISISVEPMMNQLEVRGPEDDWTGITSTAERRRIQNRLHQRAYRRRQRKTDRVDSTARLSEHVYGTGVAPDLHNPGPCPDPALRNSEGSNSLVQFPEVRPRQRQGTLCNLNPAVAEIIINHYEIWARQCSMHGSPDADNLLTLVQFNVFRALVRNNCALGFNMEWLKCDATSPFNAMNQEYLDISRPPSALRPSALQRTVPHHPWLDLFPYPVMRDNILLAGEDFDDTELCIDLVEFCNVASHGERTGLVVWGEPSDPYSWEVSEGFVKKWGWVIRGCWELFMSTNYWREKRGEKKLFW</sequence>
<keyword evidence="3" id="KW-1185">Reference proteome</keyword>
<dbReference type="CDD" id="cd14688">
    <property type="entry name" value="bZIP_YAP"/>
    <property type="match status" value="1"/>
</dbReference>
<gene>
    <name evidence="2" type="ORF">POJ06DRAFT_190692</name>
</gene>
<dbReference type="EMBL" id="JARPMG010000001">
    <property type="protein sequence ID" value="KAJ8103415.1"/>
    <property type="molecule type" value="Genomic_DNA"/>
</dbReference>
<reference evidence="2" key="1">
    <citation type="submission" date="2023-03" db="EMBL/GenBank/DDBJ databases">
        <title>Near-Complete genome sequence of Lipomyces tetrasporous NRRL Y-64009, an oleaginous yeast capable of growing on lignocellulosic hydrolysates.</title>
        <authorList>
            <consortium name="Lawrence Berkeley National Laboratory"/>
            <person name="Jagtap S.S."/>
            <person name="Liu J.-J."/>
            <person name="Walukiewicz H.E."/>
            <person name="Pangilinan J."/>
            <person name="Lipzen A."/>
            <person name="Ahrendt S."/>
            <person name="Koriabine M."/>
            <person name="Cobaugh K."/>
            <person name="Salamov A."/>
            <person name="Yoshinaga Y."/>
            <person name="Ng V."/>
            <person name="Daum C."/>
            <person name="Grigoriev I.V."/>
            <person name="Slininger P.J."/>
            <person name="Dien B.S."/>
            <person name="Jin Y.-S."/>
            <person name="Rao C.V."/>
        </authorList>
    </citation>
    <scope>NUCLEOTIDE SEQUENCE</scope>
    <source>
        <strain evidence="2">NRRL Y-64009</strain>
    </source>
</reference>
<accession>A0AAD7QXP9</accession>
<protein>
    <recommendedName>
        <fullName evidence="4">BZIP domain-containing protein</fullName>
    </recommendedName>
</protein>
<evidence type="ECO:0000313" key="2">
    <source>
        <dbReference type="EMBL" id="KAJ8103415.1"/>
    </source>
</evidence>
<dbReference type="RefSeq" id="XP_056046865.1">
    <property type="nucleotide sequence ID" value="XM_056184812.1"/>
</dbReference>
<evidence type="ECO:0000256" key="1">
    <source>
        <dbReference type="SAM" id="MobiDB-lite"/>
    </source>
</evidence>
<dbReference type="Pfam" id="PF11905">
    <property type="entry name" value="DUF3425"/>
    <property type="match status" value="1"/>
</dbReference>
<dbReference type="Proteomes" id="UP001217417">
    <property type="component" value="Unassembled WGS sequence"/>
</dbReference>
<comment type="caution">
    <text evidence="2">The sequence shown here is derived from an EMBL/GenBank/DDBJ whole genome shotgun (WGS) entry which is preliminary data.</text>
</comment>
<proteinExistence type="predicted"/>
<dbReference type="PANTHER" id="PTHR38116">
    <property type="entry name" value="CHROMOSOME 7, WHOLE GENOME SHOTGUN SEQUENCE"/>
    <property type="match status" value="1"/>
</dbReference>
<feature type="region of interest" description="Disordered" evidence="1">
    <location>
        <begin position="85"/>
        <end position="106"/>
    </location>
</feature>
<dbReference type="AlphaFoldDB" id="A0AAD7QXP9"/>
<organism evidence="2 3">
    <name type="scientific">Lipomyces tetrasporus</name>
    <dbReference type="NCBI Taxonomy" id="54092"/>
    <lineage>
        <taxon>Eukaryota</taxon>
        <taxon>Fungi</taxon>
        <taxon>Dikarya</taxon>
        <taxon>Ascomycota</taxon>
        <taxon>Saccharomycotina</taxon>
        <taxon>Lipomycetes</taxon>
        <taxon>Lipomycetales</taxon>
        <taxon>Lipomycetaceae</taxon>
        <taxon>Lipomyces</taxon>
    </lineage>
</organism>
<dbReference type="PANTHER" id="PTHR38116:SF1">
    <property type="entry name" value="BZIP DOMAIN-CONTAINING PROTEIN"/>
    <property type="match status" value="1"/>
</dbReference>
<evidence type="ECO:0008006" key="4">
    <source>
        <dbReference type="Google" id="ProtNLM"/>
    </source>
</evidence>
<name>A0AAD7QXP9_9ASCO</name>